<keyword evidence="2" id="KW-0479">Metal-binding</keyword>
<proteinExistence type="predicted"/>
<reference evidence="6" key="1">
    <citation type="journal article" date="2021" name="Nat. Microbiol.">
        <title>Cocultivation of an ultrasmall environmental parasitic bacterium with lytic ability against bacteria associated with wastewater foams.</title>
        <authorList>
            <person name="Batinovic S."/>
            <person name="Rose J.J.A."/>
            <person name="Ratcliffe J."/>
            <person name="Seviour R.J."/>
            <person name="Petrovski S."/>
        </authorList>
    </citation>
    <scope>NUCLEOTIDE SEQUENCE</scope>
    <source>
        <strain evidence="6">CON9</strain>
    </source>
</reference>
<evidence type="ECO:0000256" key="3">
    <source>
        <dbReference type="ARBA" id="ARBA00023004"/>
    </source>
</evidence>
<dbReference type="Gene3D" id="2.102.10.10">
    <property type="entry name" value="Rieske [2Fe-2S] iron-sulphur domain"/>
    <property type="match status" value="1"/>
</dbReference>
<evidence type="ECO:0000256" key="2">
    <source>
        <dbReference type="ARBA" id="ARBA00022723"/>
    </source>
</evidence>
<dbReference type="PANTHER" id="PTHR21496:SF23">
    <property type="entry name" value="3-PHENYLPROPIONATE_CINNAMIC ACID DIOXYGENASE FERREDOXIN SUBUNIT"/>
    <property type="match status" value="1"/>
</dbReference>
<accession>A0ABX6IGC6</accession>
<dbReference type="PANTHER" id="PTHR21496">
    <property type="entry name" value="FERREDOXIN-RELATED"/>
    <property type="match status" value="1"/>
</dbReference>
<evidence type="ECO:0000256" key="4">
    <source>
        <dbReference type="ARBA" id="ARBA00023014"/>
    </source>
</evidence>
<sequence length="116" mass="12659">MDSIIQTTGRLFACTVNDLGNGESMTVSGDMPIALYRNEDGEFFATADTCTHEEWSLGSDSDLDGNEVLCPLHMARFDIRTGKPLCFPATVALKTFGVEIEDDKVYILTAQSGKDD</sequence>
<dbReference type="Proteomes" id="UP001059836">
    <property type="component" value="Chromosome"/>
</dbReference>
<dbReference type="InterPro" id="IPR017941">
    <property type="entry name" value="Rieske_2Fe-2S"/>
</dbReference>
<dbReference type="EMBL" id="CP045809">
    <property type="protein sequence ID" value="QHN34921.1"/>
    <property type="molecule type" value="Genomic_DNA"/>
</dbReference>
<dbReference type="SUPFAM" id="SSF50022">
    <property type="entry name" value="ISP domain"/>
    <property type="match status" value="1"/>
</dbReference>
<evidence type="ECO:0000313" key="6">
    <source>
        <dbReference type="EMBL" id="QHN34921.1"/>
    </source>
</evidence>
<dbReference type="Pfam" id="PF00355">
    <property type="entry name" value="Rieske"/>
    <property type="match status" value="1"/>
</dbReference>
<keyword evidence="3" id="KW-0408">Iron</keyword>
<keyword evidence="7" id="KW-1185">Reference proteome</keyword>
<name>A0ABX6IGC6_9ACTN</name>
<keyword evidence="4" id="KW-0411">Iron-sulfur</keyword>
<protein>
    <submittedName>
        <fullName evidence="6">Rieske 2Fe-2S domain-containing protein</fullName>
    </submittedName>
</protein>
<evidence type="ECO:0000259" key="5">
    <source>
        <dbReference type="PROSITE" id="PS51296"/>
    </source>
</evidence>
<dbReference type="PROSITE" id="PS51296">
    <property type="entry name" value="RIESKE"/>
    <property type="match status" value="1"/>
</dbReference>
<organism evidence="6 7">
    <name type="scientific">Gordonia pseudamarae</name>
    <dbReference type="NCBI Taxonomy" id="2831662"/>
    <lineage>
        <taxon>Bacteria</taxon>
        <taxon>Bacillati</taxon>
        <taxon>Actinomycetota</taxon>
        <taxon>Actinomycetes</taxon>
        <taxon>Mycobacteriales</taxon>
        <taxon>Gordoniaceae</taxon>
        <taxon>Gordonia</taxon>
    </lineage>
</organism>
<feature type="domain" description="Rieske" evidence="5">
    <location>
        <begin position="11"/>
        <end position="107"/>
    </location>
</feature>
<dbReference type="RefSeq" id="WP_213248561.1">
    <property type="nucleotide sequence ID" value="NZ_CP045806.1"/>
</dbReference>
<evidence type="ECO:0000313" key="7">
    <source>
        <dbReference type="Proteomes" id="UP001059836"/>
    </source>
</evidence>
<dbReference type="CDD" id="cd03528">
    <property type="entry name" value="Rieske_RO_ferredoxin"/>
    <property type="match status" value="1"/>
</dbReference>
<evidence type="ECO:0000256" key="1">
    <source>
        <dbReference type="ARBA" id="ARBA00022714"/>
    </source>
</evidence>
<dbReference type="InterPro" id="IPR036922">
    <property type="entry name" value="Rieske_2Fe-2S_sf"/>
</dbReference>
<keyword evidence="1" id="KW-0001">2Fe-2S</keyword>
<gene>
    <name evidence="6" type="ORF">GII31_08445</name>
</gene>